<proteinExistence type="predicted"/>
<organism evidence="1 2">
    <name type="scientific">Brassica cretica</name>
    <name type="common">Mustard</name>
    <dbReference type="NCBI Taxonomy" id="69181"/>
    <lineage>
        <taxon>Eukaryota</taxon>
        <taxon>Viridiplantae</taxon>
        <taxon>Streptophyta</taxon>
        <taxon>Embryophyta</taxon>
        <taxon>Tracheophyta</taxon>
        <taxon>Spermatophyta</taxon>
        <taxon>Magnoliopsida</taxon>
        <taxon>eudicotyledons</taxon>
        <taxon>Gunneridae</taxon>
        <taxon>Pentapetalae</taxon>
        <taxon>rosids</taxon>
        <taxon>malvids</taxon>
        <taxon>Brassicales</taxon>
        <taxon>Brassicaceae</taxon>
        <taxon>Brassiceae</taxon>
        <taxon>Brassica</taxon>
    </lineage>
</organism>
<accession>A0A8S9JN63</accession>
<evidence type="ECO:0000313" key="1">
    <source>
        <dbReference type="EMBL" id="KAF2583484.1"/>
    </source>
</evidence>
<comment type="caution">
    <text evidence="1">The sequence shown here is derived from an EMBL/GenBank/DDBJ whole genome shotgun (WGS) entry which is preliminary data.</text>
</comment>
<dbReference type="AlphaFoldDB" id="A0A8S9JN63"/>
<dbReference type="Proteomes" id="UP000712281">
    <property type="component" value="Unassembled WGS sequence"/>
</dbReference>
<sequence>MLVIRIFEFAWTLKLTIPRLQISSNASLSASPSAISGEFTLFSIAAKDEVELVSSPFLLVERLHSTPHLF</sequence>
<name>A0A8S9JN63_BRACR</name>
<dbReference type="EMBL" id="QGKW02001660">
    <property type="protein sequence ID" value="KAF2583484.1"/>
    <property type="molecule type" value="Genomic_DNA"/>
</dbReference>
<reference evidence="1" key="1">
    <citation type="submission" date="2019-12" db="EMBL/GenBank/DDBJ databases">
        <title>Genome sequencing and annotation of Brassica cretica.</title>
        <authorList>
            <person name="Studholme D.J."/>
            <person name="Sarris P.F."/>
        </authorList>
    </citation>
    <scope>NUCLEOTIDE SEQUENCE</scope>
    <source>
        <strain evidence="1">PFS-001/15</strain>
        <tissue evidence="1">Leaf</tissue>
    </source>
</reference>
<protein>
    <submittedName>
        <fullName evidence="1">Uncharacterized protein</fullName>
    </submittedName>
</protein>
<gene>
    <name evidence="1" type="ORF">F2Q68_00002025</name>
</gene>
<evidence type="ECO:0000313" key="2">
    <source>
        <dbReference type="Proteomes" id="UP000712281"/>
    </source>
</evidence>